<evidence type="ECO:0000313" key="2">
    <source>
        <dbReference type="Proteomes" id="UP000199513"/>
    </source>
</evidence>
<dbReference type="Pfam" id="PF13970">
    <property type="entry name" value="DUF4221"/>
    <property type="match status" value="1"/>
</dbReference>
<dbReference type="STRING" id="1003.SAMN04488541_102242"/>
<evidence type="ECO:0000313" key="1">
    <source>
        <dbReference type="EMBL" id="SFF25836.1"/>
    </source>
</evidence>
<reference evidence="1 2" key="1">
    <citation type="submission" date="2016-10" db="EMBL/GenBank/DDBJ databases">
        <authorList>
            <person name="de Groot N.N."/>
        </authorList>
    </citation>
    <scope>NUCLEOTIDE SEQUENCE [LARGE SCALE GENOMIC DNA]</scope>
    <source>
        <strain>GEY</strain>
        <strain evidence="2">DSM 9560</strain>
    </source>
</reference>
<protein>
    <recommendedName>
        <fullName evidence="3">DUF4221 domain-containing protein</fullName>
    </recommendedName>
</protein>
<dbReference type="RefSeq" id="WP_091546084.1">
    <property type="nucleotide sequence ID" value="NZ_FONY01000022.1"/>
</dbReference>
<accession>A0A1I2HAQ4</accession>
<dbReference type="AlphaFoldDB" id="A0A1I2HAQ4"/>
<dbReference type="EMBL" id="FONY01000022">
    <property type="protein sequence ID" value="SFF25836.1"/>
    <property type="molecule type" value="Genomic_DNA"/>
</dbReference>
<evidence type="ECO:0008006" key="3">
    <source>
        <dbReference type="Google" id="ProtNLM"/>
    </source>
</evidence>
<keyword evidence="2" id="KW-1185">Reference proteome</keyword>
<dbReference type="OrthoDB" id="982523at2"/>
<sequence length="377" mass="44241">MHVFRLSVILLIVLGCTGSSQFPSTDVYTLKQYKQLIINDTLLSNASYCIQEVEDKGRSYLMFSKQLKLILYDITSNKVISTISLPKDKNLKPNTFSCVFINPDSIYVIPFMHQKVNSILLIDSQGNLKREITSHKVNNFNQAQISCIFCNGNLPMYYQHQLFLPNRSTYSATTTQYYDMLHAFQIKIDLQTGEYKLMEGKYPDDYRGKLWNREYFADVDREGRLIMSFASSSKLVVKDIKSGQEKLIDAHSKFFDKVKPLDSWEDWEVKKTYHLQEAYYQFVVHDKYRQLYYRFAFLPINWGDKQKKEDYDKPFSIIILDKDFRIVGETKFKDSSYVNGAFFIGKAGLYLLDRKTFLGESSEKGIYSFHIFRLEKR</sequence>
<gene>
    <name evidence="1" type="ORF">SAMN04488541_102242</name>
</gene>
<organism evidence="1 2">
    <name type="scientific">Thermoflexibacter ruber</name>
    <dbReference type="NCBI Taxonomy" id="1003"/>
    <lineage>
        <taxon>Bacteria</taxon>
        <taxon>Pseudomonadati</taxon>
        <taxon>Bacteroidota</taxon>
        <taxon>Cytophagia</taxon>
        <taxon>Cytophagales</taxon>
        <taxon>Thermoflexibacteraceae</taxon>
        <taxon>Thermoflexibacter</taxon>
    </lineage>
</organism>
<name>A0A1I2HAQ4_9BACT</name>
<dbReference type="PROSITE" id="PS51257">
    <property type="entry name" value="PROKAR_LIPOPROTEIN"/>
    <property type="match status" value="1"/>
</dbReference>
<proteinExistence type="predicted"/>
<dbReference type="SUPFAM" id="SSF50969">
    <property type="entry name" value="YVTN repeat-like/Quinoprotein amine dehydrogenase"/>
    <property type="match status" value="1"/>
</dbReference>
<dbReference type="InterPro" id="IPR025316">
    <property type="entry name" value="DUF4221"/>
</dbReference>
<dbReference type="InterPro" id="IPR011044">
    <property type="entry name" value="Quino_amine_DH_bsu"/>
</dbReference>
<dbReference type="Proteomes" id="UP000199513">
    <property type="component" value="Unassembled WGS sequence"/>
</dbReference>